<dbReference type="AlphaFoldDB" id="A0A0A9BWX7"/>
<accession>A0A0A9BWX7</accession>
<proteinExistence type="predicted"/>
<dbReference type="EMBL" id="GBRH01230079">
    <property type="protein sequence ID" value="JAD67816.1"/>
    <property type="molecule type" value="Transcribed_RNA"/>
</dbReference>
<evidence type="ECO:0000313" key="1">
    <source>
        <dbReference type="EMBL" id="JAD67816.1"/>
    </source>
</evidence>
<name>A0A0A9BWX7_ARUDO</name>
<reference evidence="1" key="2">
    <citation type="journal article" date="2015" name="Data Brief">
        <title>Shoot transcriptome of the giant reed, Arundo donax.</title>
        <authorList>
            <person name="Barrero R.A."/>
            <person name="Guerrero F.D."/>
            <person name="Moolhuijzen P."/>
            <person name="Goolsby J.A."/>
            <person name="Tidwell J."/>
            <person name="Bellgard S.E."/>
            <person name="Bellgard M.I."/>
        </authorList>
    </citation>
    <scope>NUCLEOTIDE SEQUENCE</scope>
    <source>
        <tissue evidence="1">Shoot tissue taken approximately 20 cm above the soil surface</tissue>
    </source>
</reference>
<protein>
    <submittedName>
        <fullName evidence="1">Uncharacterized protein</fullName>
    </submittedName>
</protein>
<organism evidence="1">
    <name type="scientific">Arundo donax</name>
    <name type="common">Giant reed</name>
    <name type="synonym">Donax arundinaceus</name>
    <dbReference type="NCBI Taxonomy" id="35708"/>
    <lineage>
        <taxon>Eukaryota</taxon>
        <taxon>Viridiplantae</taxon>
        <taxon>Streptophyta</taxon>
        <taxon>Embryophyta</taxon>
        <taxon>Tracheophyta</taxon>
        <taxon>Spermatophyta</taxon>
        <taxon>Magnoliopsida</taxon>
        <taxon>Liliopsida</taxon>
        <taxon>Poales</taxon>
        <taxon>Poaceae</taxon>
        <taxon>PACMAD clade</taxon>
        <taxon>Arundinoideae</taxon>
        <taxon>Arundineae</taxon>
        <taxon>Arundo</taxon>
    </lineage>
</organism>
<reference evidence="1" key="1">
    <citation type="submission" date="2014-09" db="EMBL/GenBank/DDBJ databases">
        <authorList>
            <person name="Magalhaes I.L.F."/>
            <person name="Oliveira U."/>
            <person name="Santos F.R."/>
            <person name="Vidigal T.H.D.A."/>
            <person name="Brescovit A.D."/>
            <person name="Santos A.J."/>
        </authorList>
    </citation>
    <scope>NUCLEOTIDE SEQUENCE</scope>
    <source>
        <tissue evidence="1">Shoot tissue taken approximately 20 cm above the soil surface</tissue>
    </source>
</reference>
<sequence>MLVKAPKNMFQLINMLKR</sequence>